<accession>N6VCP2</accession>
<dbReference type="STRING" id="363754.RHSP_37981"/>
<dbReference type="AlphaFoldDB" id="N6VCP2"/>
<dbReference type="Proteomes" id="UP000012429">
    <property type="component" value="Unassembled WGS sequence"/>
</dbReference>
<organism evidence="1 2">
    <name type="scientific">Rhizobium freirei PRF 81</name>
    <dbReference type="NCBI Taxonomy" id="363754"/>
    <lineage>
        <taxon>Bacteria</taxon>
        <taxon>Pseudomonadati</taxon>
        <taxon>Pseudomonadota</taxon>
        <taxon>Alphaproteobacteria</taxon>
        <taxon>Hyphomicrobiales</taxon>
        <taxon>Rhizobiaceae</taxon>
        <taxon>Rhizobium/Agrobacterium group</taxon>
        <taxon>Rhizobium</taxon>
    </lineage>
</organism>
<name>N6VCP2_9HYPH</name>
<evidence type="ECO:0000313" key="1">
    <source>
        <dbReference type="EMBL" id="ENN88827.1"/>
    </source>
</evidence>
<evidence type="ECO:0000313" key="2">
    <source>
        <dbReference type="Proteomes" id="UP000012429"/>
    </source>
</evidence>
<comment type="caution">
    <text evidence="1">The sequence shown here is derived from an EMBL/GenBank/DDBJ whole genome shotgun (WGS) entry which is preliminary data.</text>
</comment>
<gene>
    <name evidence="1" type="ORF">RHSP_37981</name>
</gene>
<protein>
    <submittedName>
        <fullName evidence="1">Uncharacterized protein</fullName>
    </submittedName>
</protein>
<keyword evidence="2" id="KW-1185">Reference proteome</keyword>
<dbReference type="PATRIC" id="fig|363754.4.peg.1168"/>
<proteinExistence type="predicted"/>
<sequence length="128" mass="14986">MDDFRCTHFRFSSFRILRWNSGHAAPQEPTCLFLPRRSKSYTLSYFRITYTILIERQAAFEREEDGSVSVGSTRGMRPCVAERDHGIEGRLRAPYPLLTLRLILGTTTECPSTLIRYPIWERRRALLM</sequence>
<reference evidence="1 2" key="1">
    <citation type="journal article" date="2012" name="BMC Genomics">
        <title>Genomic basis of broad host range and environmental adaptability of Rhizobium tropici CIAT 899 and Rhizobium sp. PRF 81 which are used in inoculants for common bean (Phaseolus vulgaris L.).</title>
        <authorList>
            <person name="Ormeno-Orrillo E."/>
            <person name="Menna P."/>
            <person name="Almeida L.G."/>
            <person name="Ollero F.J."/>
            <person name="Nicolas M.F."/>
            <person name="Pains Rodrigues E."/>
            <person name="Shigueyoshi Nakatani A."/>
            <person name="Silva Batista J.S."/>
            <person name="Oliveira Chueire L.M."/>
            <person name="Souza R.C."/>
            <person name="Ribeiro Vasconcelos A.T."/>
            <person name="Megias M."/>
            <person name="Hungria M."/>
            <person name="Martinez-Romero E."/>
        </authorList>
    </citation>
    <scope>NUCLEOTIDE SEQUENCE [LARGE SCALE GENOMIC DNA]</scope>
    <source>
        <strain evidence="1 2">PRF 81</strain>
    </source>
</reference>
<dbReference type="EMBL" id="AQHN01000012">
    <property type="protein sequence ID" value="ENN88827.1"/>
    <property type="molecule type" value="Genomic_DNA"/>
</dbReference>